<proteinExistence type="inferred from homology"/>
<comment type="subcellular location">
    <subcellularLocation>
        <location evidence="1">Membrane</location>
        <topology evidence="1">Multi-pass membrane protein</topology>
    </subcellularLocation>
</comment>
<keyword evidence="3" id="KW-0328">Glycosyltransferase</keyword>
<name>A0A7S9KQJ5_EPIFF</name>
<comment type="similarity">
    <text evidence="8">Belongs to the SAT4 family.</text>
</comment>
<dbReference type="AlphaFoldDB" id="A0A7S9KQJ5"/>
<dbReference type="GO" id="GO:0016757">
    <property type="term" value="F:glycosyltransferase activity"/>
    <property type="evidence" value="ECO:0007669"/>
    <property type="project" value="UniProtKB-KW"/>
</dbReference>
<evidence type="ECO:0000256" key="2">
    <source>
        <dbReference type="ARBA" id="ARBA00005664"/>
    </source>
</evidence>
<comment type="similarity">
    <text evidence="2">Belongs to the glycosyltransferase 34 family.</text>
</comment>
<evidence type="ECO:0000256" key="3">
    <source>
        <dbReference type="ARBA" id="ARBA00022676"/>
    </source>
</evidence>
<dbReference type="PANTHER" id="PTHR33048:SF47">
    <property type="entry name" value="INTEGRAL MEMBRANE PROTEIN-RELATED"/>
    <property type="match status" value="1"/>
</dbReference>
<feature type="region of interest" description="Disordered" evidence="9">
    <location>
        <begin position="291"/>
        <end position="312"/>
    </location>
</feature>
<reference evidence="12 13" key="1">
    <citation type="journal article" date="2018" name="PLoS Genet.">
        <title>Repeat elements organise 3D genome structure and mediate transcription in the filamentous fungus Epichloe festucae.</title>
        <authorList>
            <person name="Winter D.J."/>
            <person name="Ganley A.R.D."/>
            <person name="Young C.A."/>
            <person name="Liachko I."/>
            <person name="Schardl C.L."/>
            <person name="Dupont P.Y."/>
            <person name="Berry D."/>
            <person name="Ram A."/>
            <person name="Scott B."/>
            <person name="Cox M.P."/>
        </authorList>
    </citation>
    <scope>NUCLEOTIDE SEQUENCE [LARGE SCALE GENOMIC DNA]</scope>
    <source>
        <strain evidence="12 13">Fl1</strain>
    </source>
</reference>
<feature type="compositionally biased region" description="Basic and acidic residues" evidence="9">
    <location>
        <begin position="349"/>
        <end position="364"/>
    </location>
</feature>
<feature type="region of interest" description="Disordered" evidence="9">
    <location>
        <begin position="332"/>
        <end position="364"/>
    </location>
</feature>
<gene>
    <name evidence="12" type="ORF">C2857_007185</name>
</gene>
<keyword evidence="7 10" id="KW-0472">Membrane</keyword>
<evidence type="ECO:0000256" key="5">
    <source>
        <dbReference type="ARBA" id="ARBA00022692"/>
    </source>
</evidence>
<feature type="region of interest" description="Disordered" evidence="9">
    <location>
        <begin position="777"/>
        <end position="812"/>
    </location>
</feature>
<evidence type="ECO:0000313" key="13">
    <source>
        <dbReference type="Proteomes" id="UP000594364"/>
    </source>
</evidence>
<dbReference type="Pfam" id="PF05637">
    <property type="entry name" value="Glyco_transf_34"/>
    <property type="match status" value="1"/>
</dbReference>
<dbReference type="InterPro" id="IPR008630">
    <property type="entry name" value="Glyco_trans_34"/>
</dbReference>
<sequence length="812" mass="90995">MTDSRQHGVHASIIATLIPSSLILSLRFYARHLKGARIWWDDYLAVASLVAAVAYNISAFFLITKGLGLHLDNLPVPVDEARFYQAKVQEIEEHFYTVAIGAAQLSLLALYWRLFKSLSNARTAIFVLTGCVAVWIIVRLFVAAFQCSPPRYFWDKSIEGQCTVDSAKFASGTVSTHLLIDFALMVLPATQFSRLMLPCPQKKAIAAMSMIGIGVVVASIMVLATSSKCDSSSTDAMWDCTPPVVWSAVEIHFSVMACCLPVMQPVADALGSWWGQNFPFTFRKGASTPSHQSVKLGQVHRSRSTEQTDGESTCNLAAATVSNTTTTVELGRGYGRAGESDTTIVSSSKAKDKSGADGGDLERAASMVDKDRSILVQYEVNLSFSRNESCDNSPEDNLGSGGPLGHPAQPQISFTYEATRVDLEDYTMSRLGTHADVHDEQARVGKISILYGSPKRAYERALQSHKRHNRQHGYPMFVQRVDVLDGYWTKPAFIHYMILRELRKPESQRLQWLFWFDADTIILNYNIALEMFLPPDNDEALKDINVLISDDWNGLNNGIFGIRVSRSAAELFAGILAFRDFEPDTQLSFQDQSAMELMLKRRKFVNHVAKVPQRWFNAYESDEEKAGSSYFHAGDFLVHFAGVSNRDAHMDKWADRSEELSPKWNAPVAKTTYPAEIERFWNRTKSLHDARVNHWTKGAKHLTASIDKVNNTVTEWKETSEKVSENFLSLVKAQETAEYFMGNSTKYGGEIIKDDLHQLDKVVLDLENAYRVFSDGSASEKAKLEEERKKKNEEEDEKNKEGKDKSKTVPES</sequence>
<dbReference type="OrthoDB" id="407658at2759"/>
<evidence type="ECO:0000256" key="4">
    <source>
        <dbReference type="ARBA" id="ARBA00022679"/>
    </source>
</evidence>
<evidence type="ECO:0000256" key="9">
    <source>
        <dbReference type="SAM" id="MobiDB-lite"/>
    </source>
</evidence>
<evidence type="ECO:0000259" key="11">
    <source>
        <dbReference type="Pfam" id="PF20684"/>
    </source>
</evidence>
<feature type="compositionally biased region" description="Basic and acidic residues" evidence="9">
    <location>
        <begin position="778"/>
        <end position="812"/>
    </location>
</feature>
<dbReference type="InterPro" id="IPR049326">
    <property type="entry name" value="Rhodopsin_dom_fungi"/>
</dbReference>
<feature type="transmembrane region" description="Helical" evidence="10">
    <location>
        <begin position="124"/>
        <end position="145"/>
    </location>
</feature>
<feature type="transmembrane region" description="Helical" evidence="10">
    <location>
        <begin position="12"/>
        <end position="30"/>
    </location>
</feature>
<feature type="transmembrane region" description="Helical" evidence="10">
    <location>
        <begin position="94"/>
        <end position="112"/>
    </location>
</feature>
<evidence type="ECO:0000313" key="12">
    <source>
        <dbReference type="EMBL" id="QPG98045.1"/>
    </source>
</evidence>
<feature type="region of interest" description="Disordered" evidence="9">
    <location>
        <begin position="386"/>
        <end position="410"/>
    </location>
</feature>
<evidence type="ECO:0000256" key="8">
    <source>
        <dbReference type="ARBA" id="ARBA00038359"/>
    </source>
</evidence>
<evidence type="ECO:0000256" key="1">
    <source>
        <dbReference type="ARBA" id="ARBA00004141"/>
    </source>
</evidence>
<dbReference type="InterPro" id="IPR052337">
    <property type="entry name" value="SAT4-like"/>
</dbReference>
<dbReference type="Gene3D" id="3.90.550.10">
    <property type="entry name" value="Spore Coat Polysaccharide Biosynthesis Protein SpsA, Chain A"/>
    <property type="match status" value="1"/>
</dbReference>
<dbReference type="Pfam" id="PF20684">
    <property type="entry name" value="Fung_rhodopsin"/>
    <property type="match status" value="1"/>
</dbReference>
<accession>A0A7S9KQJ5</accession>
<dbReference type="PANTHER" id="PTHR33048">
    <property type="entry name" value="PTH11-LIKE INTEGRAL MEMBRANE PROTEIN (AFU_ORTHOLOGUE AFUA_5G11245)"/>
    <property type="match status" value="1"/>
</dbReference>
<keyword evidence="13" id="KW-1185">Reference proteome</keyword>
<keyword evidence="4" id="KW-0808">Transferase</keyword>
<keyword evidence="5 10" id="KW-0812">Transmembrane</keyword>
<evidence type="ECO:0000256" key="6">
    <source>
        <dbReference type="ARBA" id="ARBA00022989"/>
    </source>
</evidence>
<evidence type="ECO:0000256" key="7">
    <source>
        <dbReference type="ARBA" id="ARBA00023136"/>
    </source>
</evidence>
<dbReference type="EMBL" id="CP031386">
    <property type="protein sequence ID" value="QPG98045.1"/>
    <property type="molecule type" value="Genomic_DNA"/>
</dbReference>
<dbReference type="Proteomes" id="UP000594364">
    <property type="component" value="Chromosome 2"/>
</dbReference>
<dbReference type="GO" id="GO:0016020">
    <property type="term" value="C:membrane"/>
    <property type="evidence" value="ECO:0007669"/>
    <property type="project" value="UniProtKB-SubCell"/>
</dbReference>
<feature type="transmembrane region" description="Helical" evidence="10">
    <location>
        <begin position="204"/>
        <end position="224"/>
    </location>
</feature>
<organism evidence="12 13">
    <name type="scientific">Epichloe festucae (strain Fl1)</name>
    <dbReference type="NCBI Taxonomy" id="877507"/>
    <lineage>
        <taxon>Eukaryota</taxon>
        <taxon>Fungi</taxon>
        <taxon>Dikarya</taxon>
        <taxon>Ascomycota</taxon>
        <taxon>Pezizomycotina</taxon>
        <taxon>Sordariomycetes</taxon>
        <taxon>Hypocreomycetidae</taxon>
        <taxon>Hypocreales</taxon>
        <taxon>Clavicipitaceae</taxon>
        <taxon>Epichloe</taxon>
    </lineage>
</organism>
<feature type="domain" description="Rhodopsin" evidence="11">
    <location>
        <begin position="26"/>
        <end position="267"/>
    </location>
</feature>
<protein>
    <recommendedName>
        <fullName evidence="11">Rhodopsin domain-containing protein</fullName>
    </recommendedName>
</protein>
<keyword evidence="6 10" id="KW-1133">Transmembrane helix</keyword>
<feature type="transmembrane region" description="Helical" evidence="10">
    <location>
        <begin position="42"/>
        <end position="63"/>
    </location>
</feature>
<dbReference type="InterPro" id="IPR029044">
    <property type="entry name" value="Nucleotide-diphossugar_trans"/>
</dbReference>
<evidence type="ECO:0000256" key="10">
    <source>
        <dbReference type="SAM" id="Phobius"/>
    </source>
</evidence>